<keyword evidence="3" id="KW-0378">Hydrolase</keyword>
<dbReference type="Pfam" id="PF01844">
    <property type="entry name" value="HNH"/>
    <property type="match status" value="1"/>
</dbReference>
<dbReference type="PROSITE" id="PS51084">
    <property type="entry name" value="HIT_2"/>
    <property type="match status" value="1"/>
</dbReference>
<feature type="domain" description="HIT" evidence="2">
    <location>
        <begin position="216"/>
        <end position="310"/>
    </location>
</feature>
<keyword evidence="3" id="KW-0255">Endonuclease</keyword>
<gene>
    <name evidence="3" type="ORF">JM946_13875</name>
</gene>
<keyword evidence="4" id="KW-1185">Reference proteome</keyword>
<dbReference type="InterPro" id="IPR052908">
    <property type="entry name" value="AP-4-A_phosphorylase"/>
</dbReference>
<dbReference type="GO" id="GO:0004519">
    <property type="term" value="F:endonuclease activity"/>
    <property type="evidence" value="ECO:0007669"/>
    <property type="project" value="UniProtKB-KW"/>
</dbReference>
<evidence type="ECO:0000259" key="2">
    <source>
        <dbReference type="PROSITE" id="PS51084"/>
    </source>
</evidence>
<dbReference type="InterPro" id="IPR003615">
    <property type="entry name" value="HNH_nuc"/>
</dbReference>
<dbReference type="Gene3D" id="1.10.30.50">
    <property type="match status" value="1"/>
</dbReference>
<dbReference type="PANTHER" id="PTHR42997">
    <property type="entry name" value="HIT FAMILY HYDROLASE"/>
    <property type="match status" value="1"/>
</dbReference>
<proteinExistence type="predicted"/>
<dbReference type="Proteomes" id="UP000661077">
    <property type="component" value="Unassembled WGS sequence"/>
</dbReference>
<organism evidence="3 4">
    <name type="scientific">Steroidobacter gossypii</name>
    <dbReference type="NCBI Taxonomy" id="2805490"/>
    <lineage>
        <taxon>Bacteria</taxon>
        <taxon>Pseudomonadati</taxon>
        <taxon>Pseudomonadota</taxon>
        <taxon>Gammaproteobacteria</taxon>
        <taxon>Steroidobacterales</taxon>
        <taxon>Steroidobacteraceae</taxon>
        <taxon>Steroidobacter</taxon>
    </lineage>
</organism>
<dbReference type="EMBL" id="JAEVLS010000002">
    <property type="protein sequence ID" value="MBM0105824.1"/>
    <property type="molecule type" value="Genomic_DNA"/>
</dbReference>
<evidence type="ECO:0000256" key="1">
    <source>
        <dbReference type="PROSITE-ProRule" id="PRU00464"/>
    </source>
</evidence>
<dbReference type="InterPro" id="IPR036265">
    <property type="entry name" value="HIT-like_sf"/>
</dbReference>
<keyword evidence="3" id="KW-0540">Nuclease</keyword>
<sequence length="343" mass="38611">MHFDELLTFIERDMRMAHIYQPVMIRMLLDHGGRASREQIARALLNQDRSQLEYYTEIVRNMVGRVLTERRVVAKSDAYYELIGYDALGPSQIERLKEACDKKLDHFIARRGEAIWQHRRGGRGYISGTLRYEVLKRAKARCELCGIADEVRALQVDHIVPRAKGGGDDIANLQALCYICNAMKRDRDNTDFRDVRSAYAQREPTCPFCAGLPEPVLENRLARLVKDGFPVVPGHLLAIPKRHVSDYFELGSAEVRACQQLIEQGRELLMASDPLIEGFNVGINSGTVAGQTILHAHIHLIPRRRGDCPNPRGGVRAVIPGRADYSRDQSLSASATSDHRTSA</sequence>
<evidence type="ECO:0000313" key="4">
    <source>
        <dbReference type="Proteomes" id="UP000661077"/>
    </source>
</evidence>
<reference evidence="3 4" key="1">
    <citation type="journal article" date="2021" name="Int. J. Syst. Evol. Microbiol.">
        <title>Steroidobacter gossypii sp. nov., isolated from soil of cotton cropping field.</title>
        <authorList>
            <person name="Huang R."/>
            <person name="Yang S."/>
            <person name="Zhen C."/>
            <person name="Liu W."/>
        </authorList>
    </citation>
    <scope>NUCLEOTIDE SEQUENCE [LARGE SCALE GENOMIC DNA]</scope>
    <source>
        <strain evidence="3 4">S1-65</strain>
    </source>
</reference>
<name>A0ABS1WXX9_9GAMM</name>
<dbReference type="SMART" id="SM00507">
    <property type="entry name" value="HNHc"/>
    <property type="match status" value="1"/>
</dbReference>
<dbReference type="InterPro" id="IPR011146">
    <property type="entry name" value="HIT-like"/>
</dbReference>
<dbReference type="Pfam" id="PF01230">
    <property type="entry name" value="HIT"/>
    <property type="match status" value="1"/>
</dbReference>
<dbReference type="InterPro" id="IPR002711">
    <property type="entry name" value="HNH"/>
</dbReference>
<dbReference type="CDD" id="cd00085">
    <property type="entry name" value="HNHc"/>
    <property type="match status" value="1"/>
</dbReference>
<comment type="caution">
    <text evidence="3">The sequence shown here is derived from an EMBL/GenBank/DDBJ whole genome shotgun (WGS) entry which is preliminary data.</text>
</comment>
<dbReference type="SUPFAM" id="SSF54197">
    <property type="entry name" value="HIT-like"/>
    <property type="match status" value="1"/>
</dbReference>
<evidence type="ECO:0000313" key="3">
    <source>
        <dbReference type="EMBL" id="MBM0105824.1"/>
    </source>
</evidence>
<protein>
    <submittedName>
        <fullName evidence="3">HNH endonuclease</fullName>
    </submittedName>
</protein>
<dbReference type="PANTHER" id="PTHR42997:SF1">
    <property type="entry name" value="AP-4-A PHOSPHORYLASE"/>
    <property type="match status" value="1"/>
</dbReference>
<dbReference type="RefSeq" id="WP_203167847.1">
    <property type="nucleotide sequence ID" value="NZ_JAEVLS010000002.1"/>
</dbReference>
<accession>A0ABS1WXX9</accession>
<dbReference type="Gene3D" id="3.30.428.10">
    <property type="entry name" value="HIT-like"/>
    <property type="match status" value="1"/>
</dbReference>
<feature type="short sequence motif" description="Histidine triad motif" evidence="1">
    <location>
        <begin position="295"/>
        <end position="299"/>
    </location>
</feature>